<accession>A0A830HWG1</accession>
<organism evidence="2 3">
    <name type="scientific">Pycnococcus provasolii</name>
    <dbReference type="NCBI Taxonomy" id="41880"/>
    <lineage>
        <taxon>Eukaryota</taxon>
        <taxon>Viridiplantae</taxon>
        <taxon>Chlorophyta</taxon>
        <taxon>Pseudoscourfieldiophyceae</taxon>
        <taxon>Pseudoscourfieldiales</taxon>
        <taxon>Pycnococcaceae</taxon>
        <taxon>Pycnococcus</taxon>
    </lineage>
</organism>
<keyword evidence="1" id="KW-0812">Transmembrane</keyword>
<name>A0A830HWG1_9CHLO</name>
<keyword evidence="1" id="KW-1133">Transmembrane helix</keyword>
<protein>
    <submittedName>
        <fullName evidence="2">Uncharacterized protein</fullName>
    </submittedName>
</protein>
<evidence type="ECO:0000313" key="2">
    <source>
        <dbReference type="EMBL" id="GHP09219.1"/>
    </source>
</evidence>
<dbReference type="AlphaFoldDB" id="A0A830HWG1"/>
<keyword evidence="1" id="KW-0472">Membrane</keyword>
<dbReference type="Proteomes" id="UP000660262">
    <property type="component" value="Unassembled WGS sequence"/>
</dbReference>
<feature type="transmembrane region" description="Helical" evidence="1">
    <location>
        <begin position="80"/>
        <end position="105"/>
    </location>
</feature>
<comment type="caution">
    <text evidence="2">The sequence shown here is derived from an EMBL/GenBank/DDBJ whole genome shotgun (WGS) entry which is preliminary data.</text>
</comment>
<dbReference type="EMBL" id="BNJQ01000024">
    <property type="protein sequence ID" value="GHP09219.1"/>
    <property type="molecule type" value="Genomic_DNA"/>
</dbReference>
<reference evidence="2" key="1">
    <citation type="submission" date="2020-10" db="EMBL/GenBank/DDBJ databases">
        <title>Unveiling of a novel bifunctional photoreceptor, Dualchrome1, isolated from a cosmopolitan green alga.</title>
        <authorList>
            <person name="Suzuki S."/>
            <person name="Kawachi M."/>
        </authorList>
    </citation>
    <scope>NUCLEOTIDE SEQUENCE</scope>
    <source>
        <strain evidence="2">NIES 2893</strain>
    </source>
</reference>
<feature type="transmembrane region" description="Helical" evidence="1">
    <location>
        <begin position="125"/>
        <end position="144"/>
    </location>
</feature>
<proteinExistence type="predicted"/>
<sequence length="147" mass="16635">MAGASLLGRIRVFELGYFRRRRRTLLSSAVESLGTYRHLLNQQRLSIEGYPRGAFRHTLPSDTSERDQYLQLLEKCDKMILLNGVYLGLQTPIFLGIAANVARLLMRIPGVYTFLHTTKRALPEMGLLVALMMMFTTLGLRAFATNA</sequence>
<evidence type="ECO:0000256" key="1">
    <source>
        <dbReference type="SAM" id="Phobius"/>
    </source>
</evidence>
<gene>
    <name evidence="2" type="ORF">PPROV_000795600</name>
</gene>
<evidence type="ECO:0000313" key="3">
    <source>
        <dbReference type="Proteomes" id="UP000660262"/>
    </source>
</evidence>
<keyword evidence="3" id="KW-1185">Reference proteome</keyword>